<proteinExistence type="predicted"/>
<accession>A0A9Q2S0P3</accession>
<evidence type="ECO:0000313" key="4">
    <source>
        <dbReference type="Proteomes" id="UP000809440"/>
    </source>
</evidence>
<dbReference type="GO" id="GO:0003677">
    <property type="term" value="F:DNA binding"/>
    <property type="evidence" value="ECO:0007669"/>
    <property type="project" value="UniProtKB-KW"/>
</dbReference>
<evidence type="ECO:0000313" key="2">
    <source>
        <dbReference type="EMBL" id="MBM2418320.1"/>
    </source>
</evidence>
<dbReference type="RefSeq" id="WP_138487918.1">
    <property type="nucleotide sequence ID" value="NZ_JAFBWU010000010.1"/>
</dbReference>
<gene>
    <name evidence="1" type="ORF">JQX41_15145</name>
    <name evidence="2" type="ORF">JQX48_15155</name>
</gene>
<comment type="caution">
    <text evidence="1">The sequence shown here is derived from an EMBL/GenBank/DDBJ whole genome shotgun (WGS) entry which is preliminary data.</text>
</comment>
<reference evidence="1 4" key="1">
    <citation type="submission" date="2021-01" db="EMBL/GenBank/DDBJ databases">
        <title>Diatom-associated Roseobacters Show Island Model of Population Structure.</title>
        <authorList>
            <person name="Qu L."/>
            <person name="Feng X."/>
            <person name="Chen Y."/>
            <person name="Li L."/>
            <person name="Wang X."/>
            <person name="Hu Z."/>
            <person name="Wang H."/>
            <person name="Luo H."/>
        </authorList>
    </citation>
    <scope>NUCLEOTIDE SEQUENCE</scope>
    <source>
        <strain evidence="2 4">CC28-63</strain>
        <strain evidence="1">CC28-69</strain>
    </source>
</reference>
<keyword evidence="1" id="KW-0238">DNA-binding</keyword>
<keyword evidence="4" id="KW-1185">Reference proteome</keyword>
<dbReference type="Proteomes" id="UP000809440">
    <property type="component" value="Unassembled WGS sequence"/>
</dbReference>
<sequence length="64" mass="7718">MSKIDRQLFRPHQAPDVIGVSRSTIYRWAKQKKITLKEFCGMTFVDMNEIREKMRVDQMEDQKK</sequence>
<organism evidence="1 3">
    <name type="scientific">Marivita cryptomonadis</name>
    <dbReference type="NCBI Taxonomy" id="505252"/>
    <lineage>
        <taxon>Bacteria</taxon>
        <taxon>Pseudomonadati</taxon>
        <taxon>Pseudomonadota</taxon>
        <taxon>Alphaproteobacteria</taxon>
        <taxon>Rhodobacterales</taxon>
        <taxon>Roseobacteraceae</taxon>
        <taxon>Marivita</taxon>
    </lineage>
</organism>
<name>A0A9Q2S0P3_9RHOB</name>
<dbReference type="Proteomes" id="UP000755667">
    <property type="component" value="Unassembled WGS sequence"/>
</dbReference>
<evidence type="ECO:0000313" key="3">
    <source>
        <dbReference type="Proteomes" id="UP000755667"/>
    </source>
</evidence>
<dbReference type="EMBL" id="JAFBXE010000010">
    <property type="protein sequence ID" value="MBM2413651.1"/>
    <property type="molecule type" value="Genomic_DNA"/>
</dbReference>
<evidence type="ECO:0000313" key="1">
    <source>
        <dbReference type="EMBL" id="MBM2413651.1"/>
    </source>
</evidence>
<protein>
    <submittedName>
        <fullName evidence="1">DNA-binding protein</fullName>
    </submittedName>
</protein>
<dbReference type="EMBL" id="JAFBXF010000010">
    <property type="protein sequence ID" value="MBM2418320.1"/>
    <property type="molecule type" value="Genomic_DNA"/>
</dbReference>
<dbReference type="AlphaFoldDB" id="A0A9Q2S0P3"/>